<dbReference type="InterPro" id="IPR017795">
    <property type="entry name" value="ABBA_NscD-like"/>
</dbReference>
<keyword evidence="2 3" id="KW-0808">Transferase</keyword>
<keyword evidence="4" id="KW-1185">Reference proteome</keyword>
<comment type="similarity">
    <text evidence="1">Belongs to the tryptophan dimethylallyltransferase family.</text>
</comment>
<proteinExistence type="inferred from homology"/>
<dbReference type="GO" id="GO:0016765">
    <property type="term" value="F:transferase activity, transferring alkyl or aryl (other than methyl) groups"/>
    <property type="evidence" value="ECO:0007669"/>
    <property type="project" value="InterPro"/>
</dbReference>
<organism evidence="3 4">
    <name type="scientific">Aspergillus ustus</name>
    <dbReference type="NCBI Taxonomy" id="40382"/>
    <lineage>
        <taxon>Eukaryota</taxon>
        <taxon>Fungi</taxon>
        <taxon>Dikarya</taxon>
        <taxon>Ascomycota</taxon>
        <taxon>Pezizomycotina</taxon>
        <taxon>Eurotiomycetes</taxon>
        <taxon>Eurotiomycetidae</taxon>
        <taxon>Eurotiales</taxon>
        <taxon>Aspergillaceae</taxon>
        <taxon>Aspergillus</taxon>
        <taxon>Aspergillus subgen. Nidulantes</taxon>
    </lineage>
</organism>
<dbReference type="Proteomes" id="UP000053475">
    <property type="component" value="Unassembled WGS sequence"/>
</dbReference>
<name>A0A0C1C4A4_ASPUT</name>
<protein>
    <submittedName>
        <fullName evidence="3">DMATS type aromatic prenyltransferase</fullName>
    </submittedName>
</protein>
<evidence type="ECO:0000256" key="2">
    <source>
        <dbReference type="ARBA" id="ARBA00022679"/>
    </source>
</evidence>
<dbReference type="Pfam" id="PF11991">
    <property type="entry name" value="Trp_DMAT"/>
    <property type="match status" value="2"/>
</dbReference>
<sequence length="337" mass="37924">MFITFPSIEQEQWWKATGPVLCRILAAAGYPRDQQYQYLTFHHAQVVPRLGPYPPRFSSGVTRSGLPMEFSVNYQQHETGNPMVRIGLEPVDTYSGTARDPFNQTPPTELFSALTRLGIPGFDPWLFTLFTLFADEHTLTVADRHLALDRGILLRSQHAFGFDLKNGGMDVKVDGDSGESGSKDNKNKLDCVDAFATVREYVSSPAAKRLPGLHPLLDTLQLREASARQFAGGKGSYSDDSVEEQDEAPMLWNYEMKIGNPVPLTKYYFPLYGVNDLVCVRRLAEFFDGWAGVSPDRDLSMTARLLLWVSFAYTAKNGVYLSVYYYPSLDFQARPKM</sequence>
<dbReference type="GO" id="GO:0009820">
    <property type="term" value="P:alkaloid metabolic process"/>
    <property type="evidence" value="ECO:0007669"/>
    <property type="project" value="InterPro"/>
</dbReference>
<dbReference type="EMBL" id="JOMC01000021">
    <property type="protein sequence ID" value="KIA75945.1"/>
    <property type="molecule type" value="Genomic_DNA"/>
</dbReference>
<reference evidence="3 4" key="1">
    <citation type="submission" date="2014-11" db="EMBL/GenBank/DDBJ databases">
        <title>Genomics derived discovery of secondary metabolites biosynthetic gene clusters in Aspergillus ustus.</title>
        <authorList>
            <person name="Pi B."/>
            <person name="Dai F."/>
            <person name="Song X."/>
            <person name="Zhu C."/>
            <person name="Li H."/>
            <person name="Yu D."/>
        </authorList>
    </citation>
    <scope>NUCLEOTIDE SEQUENCE [LARGE SCALE GENOMIC DNA]</scope>
    <source>
        <strain evidence="3 4">3.3904</strain>
    </source>
</reference>
<dbReference type="AlphaFoldDB" id="A0A0C1C4A4"/>
<evidence type="ECO:0000256" key="1">
    <source>
        <dbReference type="ARBA" id="ARBA00010209"/>
    </source>
</evidence>
<gene>
    <name evidence="3" type="ORF">HK57_00257</name>
</gene>
<dbReference type="PANTHER" id="PTHR40627">
    <property type="entry name" value="INDOLE PRENYLTRANSFERASE TDIB-RELATED"/>
    <property type="match status" value="1"/>
</dbReference>
<dbReference type="CDD" id="cd13929">
    <property type="entry name" value="PT-DMATS_CymD"/>
    <property type="match status" value="1"/>
</dbReference>
<comment type="caution">
    <text evidence="3">The sequence shown here is derived from an EMBL/GenBank/DDBJ whole genome shotgun (WGS) entry which is preliminary data.</text>
</comment>
<accession>A0A0C1C4A4</accession>
<dbReference type="PANTHER" id="PTHR40627:SF3">
    <property type="entry name" value="PRENYLTRANSFERASE ASQH2-RELATED"/>
    <property type="match status" value="1"/>
</dbReference>
<evidence type="ECO:0000313" key="3">
    <source>
        <dbReference type="EMBL" id="KIA75945.1"/>
    </source>
</evidence>
<evidence type="ECO:0000313" key="4">
    <source>
        <dbReference type="Proteomes" id="UP000053475"/>
    </source>
</evidence>